<dbReference type="CDD" id="cd11040">
    <property type="entry name" value="CYP7_CYP8-like"/>
    <property type="match status" value="1"/>
</dbReference>
<dbReference type="PROSITE" id="PS00086">
    <property type="entry name" value="CYTOCHROME_P450"/>
    <property type="match status" value="1"/>
</dbReference>
<dbReference type="Pfam" id="PF00067">
    <property type="entry name" value="p450"/>
    <property type="match status" value="1"/>
</dbReference>
<keyword evidence="8" id="KW-0472">Membrane</keyword>
<dbReference type="InterPro" id="IPR002403">
    <property type="entry name" value="Cyt_P450_E_grp-IV"/>
</dbReference>
<feature type="transmembrane region" description="Helical" evidence="8">
    <location>
        <begin position="14"/>
        <end position="35"/>
    </location>
</feature>
<dbReference type="GO" id="GO:0005506">
    <property type="term" value="F:iron ion binding"/>
    <property type="evidence" value="ECO:0007669"/>
    <property type="project" value="InterPro"/>
</dbReference>
<dbReference type="PANTHER" id="PTHR24304:SF2">
    <property type="entry name" value="24-HYDROXYCHOLESTEROL 7-ALPHA-HYDROXYLASE"/>
    <property type="match status" value="1"/>
</dbReference>
<keyword evidence="7" id="KW-0560">Oxidoreductase</keyword>
<organism evidence="9 10">
    <name type="scientific">Friedmanniomyces endolithicus</name>
    <dbReference type="NCBI Taxonomy" id="329885"/>
    <lineage>
        <taxon>Eukaryota</taxon>
        <taxon>Fungi</taxon>
        <taxon>Dikarya</taxon>
        <taxon>Ascomycota</taxon>
        <taxon>Pezizomycotina</taxon>
        <taxon>Dothideomycetes</taxon>
        <taxon>Dothideomycetidae</taxon>
        <taxon>Mycosphaerellales</taxon>
        <taxon>Teratosphaeriaceae</taxon>
        <taxon>Friedmanniomyces</taxon>
    </lineage>
</organism>
<dbReference type="SUPFAM" id="SSF48264">
    <property type="entry name" value="Cytochrome P450"/>
    <property type="match status" value="1"/>
</dbReference>
<evidence type="ECO:0000256" key="1">
    <source>
        <dbReference type="ARBA" id="ARBA00001971"/>
    </source>
</evidence>
<reference evidence="9" key="1">
    <citation type="submission" date="2023-06" db="EMBL/GenBank/DDBJ databases">
        <title>Black Yeasts Isolated from many extreme environments.</title>
        <authorList>
            <person name="Coleine C."/>
            <person name="Stajich J.E."/>
            <person name="Selbmann L."/>
        </authorList>
    </citation>
    <scope>NUCLEOTIDE SEQUENCE</scope>
    <source>
        <strain evidence="9">CCFEE 5200</strain>
    </source>
</reference>
<dbReference type="InterPro" id="IPR001128">
    <property type="entry name" value="Cyt_P450"/>
</dbReference>
<keyword evidence="8" id="KW-1133">Transmembrane helix</keyword>
<keyword evidence="8" id="KW-0812">Transmembrane</keyword>
<evidence type="ECO:0000256" key="8">
    <source>
        <dbReference type="SAM" id="Phobius"/>
    </source>
</evidence>
<gene>
    <name evidence="9" type="ORF">LTR91_018438</name>
</gene>
<comment type="cofactor">
    <cofactor evidence="1 6">
        <name>heme</name>
        <dbReference type="ChEBI" id="CHEBI:30413"/>
    </cofactor>
</comment>
<dbReference type="PANTHER" id="PTHR24304">
    <property type="entry name" value="CYTOCHROME P450 FAMILY 7"/>
    <property type="match status" value="1"/>
</dbReference>
<evidence type="ECO:0000313" key="10">
    <source>
        <dbReference type="Proteomes" id="UP001175353"/>
    </source>
</evidence>
<keyword evidence="3 6" id="KW-0349">Heme</keyword>
<accession>A0AAN6K4N1</accession>
<sequence>MDHLRHLFDAVPPAAVYAVTPFVTVALVLSFVTVYTRWQYYQSLRQFVHGPIPGKQQLVESPQIPYTIPILGNTLSFLAPRPGQYWDQLFTGHPRSTGICTLLLGGRKTHILFGDVNSPSAVQALFKAKSPSRDVFDRDVFQKVFQLPDDQIHNLEAGRHHEVEMNSKYLTNFERVNELTAELTKVLDEVLAKDSQEIEQFHEIGLYQWLRDRLFTTSTRALFGDELLKMYPAYCEDFFAFDSDLLSFFFSLPSFMMGDAFRRRRRIIDELERWSKKMHELSGGTPIDPEGPAWEPIFGSRLNRARQLDYKTRNLNPRTGASLDLGLTFGLASNVIPATFWMLMHLLNPSADPSILPRIMKELHEAELPDGSLDIPVLVSLPLLQSLWTETLRLYLDALVTRNLTEDLLLPLDEDGKRVVRLRKGENVFAPSWLGHHDPVAWSSPGKSAANEFDAERFVVRDAKTGRESFSVGGTAGKYFPFGGGRTVCPGSKSGLAGLICMALYRKRILAYWYRVATGIFAKQEALGALAMVLLRFDFEVLGFVDEKKKPTEAFPGLARAFVGSAVVVPGGDVRVKIRRKQMCR</sequence>
<comment type="caution">
    <text evidence="9">The sequence shown here is derived from an EMBL/GenBank/DDBJ whole genome shotgun (WGS) entry which is preliminary data.</text>
</comment>
<dbReference type="InterPro" id="IPR036396">
    <property type="entry name" value="Cyt_P450_sf"/>
</dbReference>
<feature type="binding site" description="axial binding residue" evidence="6">
    <location>
        <position position="489"/>
    </location>
    <ligand>
        <name>heme</name>
        <dbReference type="ChEBI" id="CHEBI:30413"/>
    </ligand>
    <ligandPart>
        <name>Fe</name>
        <dbReference type="ChEBI" id="CHEBI:18248"/>
    </ligandPart>
</feature>
<keyword evidence="4 6" id="KW-0479">Metal-binding</keyword>
<evidence type="ECO:0000256" key="3">
    <source>
        <dbReference type="ARBA" id="ARBA00022617"/>
    </source>
</evidence>
<protein>
    <recommendedName>
        <fullName evidence="11">Cytochrome P450</fullName>
    </recommendedName>
</protein>
<dbReference type="PRINTS" id="PR00465">
    <property type="entry name" value="EP450IV"/>
</dbReference>
<name>A0AAN6K4N1_9PEZI</name>
<dbReference type="InterPro" id="IPR017972">
    <property type="entry name" value="Cyt_P450_CS"/>
</dbReference>
<keyword evidence="10" id="KW-1185">Reference proteome</keyword>
<keyword evidence="7" id="KW-0503">Monooxygenase</keyword>
<comment type="similarity">
    <text evidence="2 7">Belongs to the cytochrome P450 family.</text>
</comment>
<evidence type="ECO:0008006" key="11">
    <source>
        <dbReference type="Google" id="ProtNLM"/>
    </source>
</evidence>
<dbReference type="EMBL" id="JAUJLE010000259">
    <property type="protein sequence ID" value="KAK0964473.1"/>
    <property type="molecule type" value="Genomic_DNA"/>
</dbReference>
<proteinExistence type="inferred from homology"/>
<evidence type="ECO:0000256" key="2">
    <source>
        <dbReference type="ARBA" id="ARBA00010617"/>
    </source>
</evidence>
<evidence type="ECO:0000256" key="4">
    <source>
        <dbReference type="ARBA" id="ARBA00022723"/>
    </source>
</evidence>
<dbReference type="Proteomes" id="UP001175353">
    <property type="component" value="Unassembled WGS sequence"/>
</dbReference>
<dbReference type="GO" id="GO:0008395">
    <property type="term" value="F:steroid hydroxylase activity"/>
    <property type="evidence" value="ECO:0007669"/>
    <property type="project" value="TreeGrafter"/>
</dbReference>
<dbReference type="GO" id="GO:0020037">
    <property type="term" value="F:heme binding"/>
    <property type="evidence" value="ECO:0007669"/>
    <property type="project" value="InterPro"/>
</dbReference>
<evidence type="ECO:0000256" key="7">
    <source>
        <dbReference type="RuleBase" id="RU000461"/>
    </source>
</evidence>
<dbReference type="Gene3D" id="1.10.630.10">
    <property type="entry name" value="Cytochrome P450"/>
    <property type="match status" value="1"/>
</dbReference>
<dbReference type="InterPro" id="IPR050529">
    <property type="entry name" value="CYP450_sterol_14alpha_dmase"/>
</dbReference>
<dbReference type="AlphaFoldDB" id="A0AAN6K4N1"/>
<evidence type="ECO:0000256" key="6">
    <source>
        <dbReference type="PIRSR" id="PIRSR602403-1"/>
    </source>
</evidence>
<evidence type="ECO:0000313" key="9">
    <source>
        <dbReference type="EMBL" id="KAK0964473.1"/>
    </source>
</evidence>
<dbReference type="GO" id="GO:0016705">
    <property type="term" value="F:oxidoreductase activity, acting on paired donors, with incorporation or reduction of molecular oxygen"/>
    <property type="evidence" value="ECO:0007669"/>
    <property type="project" value="InterPro"/>
</dbReference>
<evidence type="ECO:0000256" key="5">
    <source>
        <dbReference type="ARBA" id="ARBA00023004"/>
    </source>
</evidence>
<keyword evidence="5 6" id="KW-0408">Iron</keyword>